<reference evidence="3 4" key="1">
    <citation type="submission" date="2017-09" db="EMBL/GenBank/DDBJ databases">
        <authorList>
            <consortium name="International Durum Wheat Genome Sequencing Consortium (IDWGSC)"/>
            <person name="Milanesi L."/>
        </authorList>
    </citation>
    <scope>NUCLEOTIDE SEQUENCE [LARGE SCALE GENOMIC DNA]</scope>
    <source>
        <strain evidence="4">cv. Svevo</strain>
    </source>
</reference>
<dbReference type="PROSITE" id="PS00107">
    <property type="entry name" value="PROTEIN_KINASE_ATP"/>
    <property type="match status" value="1"/>
</dbReference>
<dbReference type="PROSITE" id="PS50011">
    <property type="entry name" value="PROTEIN_KINASE_DOM"/>
    <property type="match status" value="1"/>
</dbReference>
<dbReference type="GO" id="GO:0004672">
    <property type="term" value="F:protein kinase activity"/>
    <property type="evidence" value="ECO:0007669"/>
    <property type="project" value="InterPro"/>
</dbReference>
<keyword evidence="4" id="KW-1185">Reference proteome</keyword>
<dbReference type="InterPro" id="IPR017441">
    <property type="entry name" value="Protein_kinase_ATP_BS"/>
</dbReference>
<accession>A0A9R1BUE9</accession>
<organism evidence="3 4">
    <name type="scientific">Triticum turgidum subsp. durum</name>
    <name type="common">Durum wheat</name>
    <name type="synonym">Triticum durum</name>
    <dbReference type="NCBI Taxonomy" id="4567"/>
    <lineage>
        <taxon>Eukaryota</taxon>
        <taxon>Viridiplantae</taxon>
        <taxon>Streptophyta</taxon>
        <taxon>Embryophyta</taxon>
        <taxon>Tracheophyta</taxon>
        <taxon>Spermatophyta</taxon>
        <taxon>Magnoliopsida</taxon>
        <taxon>Liliopsida</taxon>
        <taxon>Poales</taxon>
        <taxon>Poaceae</taxon>
        <taxon>BOP clade</taxon>
        <taxon>Pooideae</taxon>
        <taxon>Triticodae</taxon>
        <taxon>Triticeae</taxon>
        <taxon>Triticinae</taxon>
        <taxon>Triticum</taxon>
    </lineage>
</organism>
<dbReference type="InterPro" id="IPR000719">
    <property type="entry name" value="Prot_kinase_dom"/>
</dbReference>
<protein>
    <recommendedName>
        <fullName evidence="2">Protein kinase domain-containing protein</fullName>
    </recommendedName>
</protein>
<feature type="binding site" evidence="1">
    <location>
        <position position="58"/>
    </location>
    <ligand>
        <name>ATP</name>
        <dbReference type="ChEBI" id="CHEBI:30616"/>
    </ligand>
</feature>
<proteinExistence type="predicted"/>
<keyword evidence="1" id="KW-0067">ATP-binding</keyword>
<dbReference type="EMBL" id="LT934123">
    <property type="protein sequence ID" value="VAI81567.1"/>
    <property type="molecule type" value="Genomic_DNA"/>
</dbReference>
<dbReference type="AlphaFoldDB" id="A0A9R1BUE9"/>
<dbReference type="PANTHER" id="PTHR45707:SF79">
    <property type="entry name" value="PROTEIN KINASE DOMAIN-CONTAINING PROTEIN"/>
    <property type="match status" value="1"/>
</dbReference>
<evidence type="ECO:0000313" key="4">
    <source>
        <dbReference type="Proteomes" id="UP000324705"/>
    </source>
</evidence>
<evidence type="ECO:0000256" key="1">
    <source>
        <dbReference type="PROSITE-ProRule" id="PRU10141"/>
    </source>
</evidence>
<dbReference type="Proteomes" id="UP000324705">
    <property type="component" value="Chromosome 7A"/>
</dbReference>
<dbReference type="Gene3D" id="3.30.200.20">
    <property type="entry name" value="Phosphorylase Kinase, domain 1"/>
    <property type="match status" value="1"/>
</dbReference>
<evidence type="ECO:0000259" key="2">
    <source>
        <dbReference type="PROSITE" id="PS50011"/>
    </source>
</evidence>
<dbReference type="PANTHER" id="PTHR45707">
    <property type="entry name" value="C2 CALCIUM/LIPID-BINDING PLANT PHOSPHORIBOSYLTRANSFERASE FAMILY PROTEIN"/>
    <property type="match status" value="1"/>
</dbReference>
<dbReference type="Gramene" id="TRITD7Av1G273610.9">
    <property type="protein sequence ID" value="TRITD7Av1G273610.9"/>
    <property type="gene ID" value="TRITD7Av1G273610"/>
</dbReference>
<name>A0A9R1BUE9_TRITD</name>
<evidence type="ECO:0000313" key="3">
    <source>
        <dbReference type="EMBL" id="VAI81567.1"/>
    </source>
</evidence>
<feature type="domain" description="Protein kinase" evidence="2">
    <location>
        <begin position="31"/>
        <end position="135"/>
    </location>
</feature>
<gene>
    <name evidence="3" type="ORF">TRITD_7Av1G273610</name>
</gene>
<sequence>MEYDMLEQILEGKEKPTNLPFALLQKITDDFSEEREIGQGGFGTVYKGVLRNRNVAVKRIMNNYTIDEKLFYREVNSLLKVNHKNVVRFLGFCANTEQAAIKIEGKKEYIYAEIRERLLCFEYVSNGNLQNYITG</sequence>
<dbReference type="InterPro" id="IPR011009">
    <property type="entry name" value="Kinase-like_dom_sf"/>
</dbReference>
<dbReference type="GO" id="GO:0005524">
    <property type="term" value="F:ATP binding"/>
    <property type="evidence" value="ECO:0007669"/>
    <property type="project" value="UniProtKB-UniRule"/>
</dbReference>
<keyword evidence="1" id="KW-0547">Nucleotide-binding</keyword>
<dbReference type="FunFam" id="3.30.200.20:FF:000465">
    <property type="entry name" value="Cysteine-rich receptor-like protein kinase 6"/>
    <property type="match status" value="1"/>
</dbReference>
<dbReference type="SUPFAM" id="SSF56112">
    <property type="entry name" value="Protein kinase-like (PK-like)"/>
    <property type="match status" value="1"/>
</dbReference>
<dbReference type="Pfam" id="PF00069">
    <property type="entry name" value="Pkinase"/>
    <property type="match status" value="1"/>
</dbReference>